<dbReference type="AlphaFoldDB" id="A0A438GFI2"/>
<keyword evidence="2" id="KW-0812">Transmembrane</keyword>
<proteinExistence type="predicted"/>
<feature type="compositionally biased region" description="Low complexity" evidence="1">
    <location>
        <begin position="159"/>
        <end position="169"/>
    </location>
</feature>
<reference evidence="4 5" key="1">
    <citation type="journal article" date="2018" name="PLoS Genet.">
        <title>Population sequencing reveals clonal diversity and ancestral inbreeding in the grapevine cultivar Chardonnay.</title>
        <authorList>
            <person name="Roach M.J."/>
            <person name="Johnson D.L."/>
            <person name="Bohlmann J."/>
            <person name="van Vuuren H.J."/>
            <person name="Jones S.J."/>
            <person name="Pretorius I.S."/>
            <person name="Schmidt S.A."/>
            <person name="Borneman A.R."/>
        </authorList>
    </citation>
    <scope>NUCLEOTIDE SEQUENCE [LARGE SCALE GENOMIC DNA]</scope>
    <source>
        <strain evidence="5">cv. Chardonnay</strain>
        <tissue evidence="4">Leaf</tissue>
    </source>
</reference>
<evidence type="ECO:0000313" key="5">
    <source>
        <dbReference type="Proteomes" id="UP000288805"/>
    </source>
</evidence>
<feature type="compositionally biased region" description="Basic residues" evidence="1">
    <location>
        <begin position="170"/>
        <end position="185"/>
    </location>
</feature>
<protein>
    <submittedName>
        <fullName evidence="4">Retrovirus-related Pol polyprotein from transposon RE1</fullName>
    </submittedName>
</protein>
<dbReference type="InterPro" id="IPR013103">
    <property type="entry name" value="RVT_2"/>
</dbReference>
<dbReference type="PANTHER" id="PTHR47481">
    <property type="match status" value="1"/>
</dbReference>
<organism evidence="4 5">
    <name type="scientific">Vitis vinifera</name>
    <name type="common">Grape</name>
    <dbReference type="NCBI Taxonomy" id="29760"/>
    <lineage>
        <taxon>Eukaryota</taxon>
        <taxon>Viridiplantae</taxon>
        <taxon>Streptophyta</taxon>
        <taxon>Embryophyta</taxon>
        <taxon>Tracheophyta</taxon>
        <taxon>Spermatophyta</taxon>
        <taxon>Magnoliopsida</taxon>
        <taxon>eudicotyledons</taxon>
        <taxon>Gunneridae</taxon>
        <taxon>Pentapetalae</taxon>
        <taxon>rosids</taxon>
        <taxon>Vitales</taxon>
        <taxon>Vitaceae</taxon>
        <taxon>Viteae</taxon>
        <taxon>Vitis</taxon>
    </lineage>
</organism>
<accession>A0A438GFI2</accession>
<feature type="region of interest" description="Disordered" evidence="1">
    <location>
        <begin position="145"/>
        <end position="185"/>
    </location>
</feature>
<dbReference type="PANTHER" id="PTHR47481:SF34">
    <property type="entry name" value="CCHC-TYPE DOMAIN-CONTAINING PROTEIN"/>
    <property type="match status" value="1"/>
</dbReference>
<keyword evidence="2" id="KW-0472">Membrane</keyword>
<feature type="domain" description="Reverse transcriptase Ty1/copia-type" evidence="3">
    <location>
        <begin position="443"/>
        <end position="515"/>
    </location>
</feature>
<evidence type="ECO:0000256" key="1">
    <source>
        <dbReference type="SAM" id="MobiDB-lite"/>
    </source>
</evidence>
<feature type="compositionally biased region" description="Polar residues" evidence="1">
    <location>
        <begin position="338"/>
        <end position="348"/>
    </location>
</feature>
<feature type="transmembrane region" description="Helical" evidence="2">
    <location>
        <begin position="12"/>
        <end position="29"/>
    </location>
</feature>
<keyword evidence="2" id="KW-1133">Transmembrane helix</keyword>
<name>A0A438GFI2_VITVI</name>
<gene>
    <name evidence="4" type="primary">RE1_1354</name>
    <name evidence="4" type="ORF">CK203_050546</name>
</gene>
<evidence type="ECO:0000256" key="2">
    <source>
        <dbReference type="SAM" id="Phobius"/>
    </source>
</evidence>
<comment type="caution">
    <text evidence="4">The sequence shown here is derived from an EMBL/GenBank/DDBJ whole genome shotgun (WGS) entry which is preliminary data.</text>
</comment>
<dbReference type="Pfam" id="PF07727">
    <property type="entry name" value="RVT_2"/>
    <property type="match status" value="1"/>
</dbReference>
<feature type="region of interest" description="Disordered" evidence="1">
    <location>
        <begin position="328"/>
        <end position="352"/>
    </location>
</feature>
<dbReference type="Proteomes" id="UP000288805">
    <property type="component" value="Unassembled WGS sequence"/>
</dbReference>
<evidence type="ECO:0000259" key="3">
    <source>
        <dbReference type="Pfam" id="PF07727"/>
    </source>
</evidence>
<dbReference type="EMBL" id="QGNW01000450">
    <property type="protein sequence ID" value="RVW70950.1"/>
    <property type="molecule type" value="Genomic_DNA"/>
</dbReference>
<sequence length="517" mass="57230">MVSERSQTSNEYLSFLASCNMVAIFASITDSPIITINAATTINENSPPQPFLSRGLNLKPCSLAMISSTLSRLKKDLTLSTHGTRTVTEFLHRIKVIVDELAIIDHPVSDDDLTLYILNGLGHESYLRQLENQSAATFVPTAHYSHRQGGASGQHKSSPKSSSNKTRSNNGHHKNGPSNSGHRKFKPKCQWCDQMGRTAKNCLKMSSTDFTANCAASSQGKNHKWLVDSATSHNMTTDLSNLLINSEYDGTDEVDRIMRVILLNGECEDGVYPFLEHLPPNSKNVVAYVHERTFPFSNPKNLDSPSSAAKDSSVTISLSQLFLVPRNTTESPDVGTEVSPSLENGSSPAPTPLQVSTLCSSSLISSPLPSVEVHDPVVSNNEVRTHRMTTRFMNDIYKPKKLFLVTKHPFPSSLESTSVTEALIDSRWHDAMSSKLTALMRHNTWQLVPPPNDCNIVGCKWVFRIKRHADGSVDRFKARLVAKGFNQRPRLDYKETFSPVLKPVKLRTVLTLAIMQS</sequence>
<evidence type="ECO:0000313" key="4">
    <source>
        <dbReference type="EMBL" id="RVW70950.1"/>
    </source>
</evidence>